<dbReference type="GO" id="GO:0030153">
    <property type="term" value="P:bacteriocin immunity"/>
    <property type="evidence" value="ECO:0007669"/>
    <property type="project" value="InterPro"/>
</dbReference>
<reference evidence="3" key="2">
    <citation type="submission" date="2020-09" db="EMBL/GenBank/DDBJ databases">
        <authorList>
            <person name="Sun Q."/>
            <person name="Zhou Y."/>
        </authorList>
    </citation>
    <scope>NUCLEOTIDE SEQUENCE</scope>
    <source>
        <strain evidence="3">CGMCC 1.12506</strain>
    </source>
</reference>
<keyword evidence="4" id="KW-1185">Reference proteome</keyword>
<dbReference type="EMBL" id="BMFG01000002">
    <property type="protein sequence ID" value="GGD20716.1"/>
    <property type="molecule type" value="Genomic_DNA"/>
</dbReference>
<evidence type="ECO:0000313" key="4">
    <source>
        <dbReference type="Proteomes" id="UP000625735"/>
    </source>
</evidence>
<dbReference type="InterPro" id="IPR009589">
    <property type="entry name" value="PH_YyaB-like"/>
</dbReference>
<feature type="transmembrane region" description="Helical" evidence="1">
    <location>
        <begin position="35"/>
        <end position="53"/>
    </location>
</feature>
<keyword evidence="1" id="KW-0472">Membrane</keyword>
<gene>
    <name evidence="3" type="ORF">GCM10011343_09030</name>
</gene>
<keyword evidence="1" id="KW-0812">Transmembrane</keyword>
<feature type="transmembrane region" description="Helical" evidence="1">
    <location>
        <begin position="12"/>
        <end position="29"/>
    </location>
</feature>
<sequence>MKTYRSKIDWWLILLILGIFGYPIAEGILSDQYGLSLTMLSILLLLFWMFSKIKYVIEGTLLKVWWVKIDILSIKRIYKTNNPLSSPALSLDRMAIVYNTYDEVLISPKLKKEFIDELLKINPSIIVEI</sequence>
<keyword evidence="1" id="KW-1133">Transmembrane helix</keyword>
<evidence type="ECO:0000256" key="1">
    <source>
        <dbReference type="SAM" id="Phobius"/>
    </source>
</evidence>
<reference evidence="3" key="1">
    <citation type="journal article" date="2014" name="Int. J. Syst. Evol. Microbiol.">
        <title>Complete genome sequence of Corynebacterium casei LMG S-19264T (=DSM 44701T), isolated from a smear-ripened cheese.</title>
        <authorList>
            <consortium name="US DOE Joint Genome Institute (JGI-PGF)"/>
            <person name="Walter F."/>
            <person name="Albersmeier A."/>
            <person name="Kalinowski J."/>
            <person name="Ruckert C."/>
        </authorList>
    </citation>
    <scope>NUCLEOTIDE SEQUENCE</scope>
    <source>
        <strain evidence="3">CGMCC 1.12506</strain>
    </source>
</reference>
<accession>A0A916XYD4</accession>
<organism evidence="3 4">
    <name type="scientific">Flavobacterium orientale</name>
    <dbReference type="NCBI Taxonomy" id="1756020"/>
    <lineage>
        <taxon>Bacteria</taxon>
        <taxon>Pseudomonadati</taxon>
        <taxon>Bacteroidota</taxon>
        <taxon>Flavobacteriia</taxon>
        <taxon>Flavobacteriales</taxon>
        <taxon>Flavobacteriaceae</taxon>
        <taxon>Flavobacterium</taxon>
    </lineage>
</organism>
<feature type="domain" description="Uncharacterized protein YyaB-like PH" evidence="2">
    <location>
        <begin position="68"/>
        <end position="122"/>
    </location>
</feature>
<name>A0A916XYD4_9FLAO</name>
<evidence type="ECO:0000313" key="3">
    <source>
        <dbReference type="EMBL" id="GGD20716.1"/>
    </source>
</evidence>
<dbReference type="RefSeq" id="WP_188361334.1">
    <property type="nucleotide sequence ID" value="NZ_BMFG01000002.1"/>
</dbReference>
<protein>
    <recommendedName>
        <fullName evidence="2">Uncharacterized protein YyaB-like PH domain-containing protein</fullName>
    </recommendedName>
</protein>
<dbReference type="Pfam" id="PF06713">
    <property type="entry name" value="bPH_4"/>
    <property type="match status" value="1"/>
</dbReference>
<dbReference type="Proteomes" id="UP000625735">
    <property type="component" value="Unassembled WGS sequence"/>
</dbReference>
<comment type="caution">
    <text evidence="3">The sequence shown here is derived from an EMBL/GenBank/DDBJ whole genome shotgun (WGS) entry which is preliminary data.</text>
</comment>
<proteinExistence type="predicted"/>
<dbReference type="AlphaFoldDB" id="A0A916XYD4"/>
<evidence type="ECO:0000259" key="2">
    <source>
        <dbReference type="Pfam" id="PF06713"/>
    </source>
</evidence>